<dbReference type="Proteomes" id="UP001331761">
    <property type="component" value="Unassembled WGS sequence"/>
</dbReference>
<evidence type="ECO:0000313" key="2">
    <source>
        <dbReference type="Proteomes" id="UP001331761"/>
    </source>
</evidence>
<accession>A0AAN8FR72</accession>
<gene>
    <name evidence="1" type="ORF">GCK32_021979</name>
</gene>
<evidence type="ECO:0000313" key="1">
    <source>
        <dbReference type="EMBL" id="KAK5974518.1"/>
    </source>
</evidence>
<protein>
    <submittedName>
        <fullName evidence="1">Uncharacterized protein</fullName>
    </submittedName>
</protein>
<dbReference type="AlphaFoldDB" id="A0AAN8FR72"/>
<proteinExistence type="predicted"/>
<comment type="caution">
    <text evidence="1">The sequence shown here is derived from an EMBL/GenBank/DDBJ whole genome shotgun (WGS) entry which is preliminary data.</text>
</comment>
<dbReference type="EMBL" id="WIXE01014125">
    <property type="protein sequence ID" value="KAK5974518.1"/>
    <property type="molecule type" value="Genomic_DNA"/>
</dbReference>
<keyword evidence="2" id="KW-1185">Reference proteome</keyword>
<reference evidence="1 2" key="1">
    <citation type="submission" date="2019-10" db="EMBL/GenBank/DDBJ databases">
        <title>Assembly and Annotation for the nematode Trichostrongylus colubriformis.</title>
        <authorList>
            <person name="Martin J."/>
        </authorList>
    </citation>
    <scope>NUCLEOTIDE SEQUENCE [LARGE SCALE GENOMIC DNA]</scope>
    <source>
        <strain evidence="1">G859</strain>
        <tissue evidence="1">Whole worm</tissue>
    </source>
</reference>
<organism evidence="1 2">
    <name type="scientific">Trichostrongylus colubriformis</name>
    <name type="common">Black scour worm</name>
    <dbReference type="NCBI Taxonomy" id="6319"/>
    <lineage>
        <taxon>Eukaryota</taxon>
        <taxon>Metazoa</taxon>
        <taxon>Ecdysozoa</taxon>
        <taxon>Nematoda</taxon>
        <taxon>Chromadorea</taxon>
        <taxon>Rhabditida</taxon>
        <taxon>Rhabditina</taxon>
        <taxon>Rhabditomorpha</taxon>
        <taxon>Strongyloidea</taxon>
        <taxon>Trichostrongylidae</taxon>
        <taxon>Trichostrongylus</taxon>
    </lineage>
</organism>
<sequence length="75" mass="8846">MGSCFDRGYHLLWFAYLGTRYRETRGYVNNGGNFKFKLSSIQIPPHPVEKASAWLISLKLHHLFLTERFDWATRV</sequence>
<name>A0AAN8FR72_TRICO</name>